<name>A0AAN8SBJ9_POLSC</name>
<dbReference type="PANTHER" id="PTHR21780">
    <property type="entry name" value="TRANSMEMBRANE PROTEIN 209"/>
    <property type="match status" value="1"/>
</dbReference>
<keyword evidence="1" id="KW-0472">Membrane</keyword>
<dbReference type="GO" id="GO:0016020">
    <property type="term" value="C:membrane"/>
    <property type="evidence" value="ECO:0007669"/>
    <property type="project" value="TreeGrafter"/>
</dbReference>
<comment type="caution">
    <text evidence="2">The sequence shown here is derived from an EMBL/GenBank/DDBJ whole genome shotgun (WGS) entry which is preliminary data.</text>
</comment>
<dbReference type="InterPro" id="IPR019176">
    <property type="entry name" value="Cytochrome_B561-rel"/>
</dbReference>
<gene>
    <name evidence="2" type="ORF">RUM43_005040</name>
</gene>
<keyword evidence="1" id="KW-0812">Transmembrane</keyword>
<dbReference type="EMBL" id="JAWJWE010000002">
    <property type="protein sequence ID" value="KAK6643530.1"/>
    <property type="molecule type" value="Genomic_DNA"/>
</dbReference>
<feature type="transmembrane region" description="Helical" evidence="1">
    <location>
        <begin position="92"/>
        <end position="110"/>
    </location>
</feature>
<keyword evidence="1" id="KW-1133">Transmembrane helix</keyword>
<evidence type="ECO:0008006" key="4">
    <source>
        <dbReference type="Google" id="ProtNLM"/>
    </source>
</evidence>
<proteinExistence type="predicted"/>
<dbReference type="Pfam" id="PF09786">
    <property type="entry name" value="CytochromB561_N"/>
    <property type="match status" value="2"/>
</dbReference>
<protein>
    <recommendedName>
        <fullName evidence="4">Transmembrane protein 209</fullName>
    </recommendedName>
</protein>
<sequence length="584" mass="66133">MASEKIWTVELSMNTSTKIFTLSRLSTNDAIRDIVQNVSREELPARKNRNGSCFFSSAFPRTPVSHSPARRNPTLDNTLNIQQTLQKARGHLFWGCINVVVLSLFLYDLLKKFSQSKKNGYIPYQVEILLTAIFGINTFFHFVKYIFQTNNLEPVTLSPTQKKLLGIKSHDPYFKTVRLDSCDTADNSIIKSDSEYNKNSTSTPRLLFPSLLNESVSPGHNYAVPSQSWMYQKKVPSPNVLKPALHPVSAAEDFITGEQSLGKYIQEYEEHEKKACVSMSTEETPNSLSFWNTSNSRSINEVSPLLRRCTYQLSTLAPVQVPNNQGTAAEESGSPSAIQQNQELWRHFKVDPLKLVQWNANLRMWISQTVLQRLVKEFDKVDDAFQKCGLSDMRLGLVGLERLKKTAGIPQIASSIPSLPRLVLFLEITPHQEYLVARIRELAKGGSISEYRWDGGGTLNGKNWEEHLPTDAAVVMHLIATYLDSQILFLPQHSDGRPFTTNHFIRSPEKPKVQNALVIYQVQLNPPHFVLLENNDRLEVAKGRNNLFHTFLLFLHILKTKEHGMLGRVNLGSSGVNILWVVDD</sequence>
<evidence type="ECO:0000313" key="3">
    <source>
        <dbReference type="Proteomes" id="UP001372834"/>
    </source>
</evidence>
<organism evidence="2 3">
    <name type="scientific">Polyplax serrata</name>
    <name type="common">Common mouse louse</name>
    <dbReference type="NCBI Taxonomy" id="468196"/>
    <lineage>
        <taxon>Eukaryota</taxon>
        <taxon>Metazoa</taxon>
        <taxon>Ecdysozoa</taxon>
        <taxon>Arthropoda</taxon>
        <taxon>Hexapoda</taxon>
        <taxon>Insecta</taxon>
        <taxon>Pterygota</taxon>
        <taxon>Neoptera</taxon>
        <taxon>Paraneoptera</taxon>
        <taxon>Psocodea</taxon>
        <taxon>Troctomorpha</taxon>
        <taxon>Phthiraptera</taxon>
        <taxon>Anoplura</taxon>
        <taxon>Polyplacidae</taxon>
        <taxon>Polyplax</taxon>
    </lineage>
</organism>
<feature type="transmembrane region" description="Helical" evidence="1">
    <location>
        <begin position="122"/>
        <end position="143"/>
    </location>
</feature>
<dbReference type="Proteomes" id="UP001372834">
    <property type="component" value="Unassembled WGS sequence"/>
</dbReference>
<dbReference type="AlphaFoldDB" id="A0AAN8SBJ9"/>
<accession>A0AAN8SBJ9</accession>
<dbReference type="PANTHER" id="PTHR21780:SF0">
    <property type="entry name" value="TRANSMEMBRANE PROTEIN 209"/>
    <property type="match status" value="1"/>
</dbReference>
<evidence type="ECO:0000256" key="1">
    <source>
        <dbReference type="SAM" id="Phobius"/>
    </source>
</evidence>
<evidence type="ECO:0000313" key="2">
    <source>
        <dbReference type="EMBL" id="KAK6643530.1"/>
    </source>
</evidence>
<reference evidence="2 3" key="1">
    <citation type="submission" date="2023-10" db="EMBL/GenBank/DDBJ databases">
        <title>Genomes of two closely related lineages of the louse Polyplax serrata with different host specificities.</title>
        <authorList>
            <person name="Martinu J."/>
            <person name="Tarabai H."/>
            <person name="Stefka J."/>
            <person name="Hypsa V."/>
        </authorList>
    </citation>
    <scope>NUCLEOTIDE SEQUENCE [LARGE SCALE GENOMIC DNA]</scope>
    <source>
        <strain evidence="2">HR10_N</strain>
    </source>
</reference>